<reference evidence="1 2" key="1">
    <citation type="submission" date="2019-06" db="EMBL/GenBank/DDBJ databases">
        <title>A chromosomal-level reference genome of Carpinus fangiana (Coryloideae, Betulaceae).</title>
        <authorList>
            <person name="Yang X."/>
            <person name="Wang Z."/>
            <person name="Zhang L."/>
            <person name="Hao G."/>
            <person name="Liu J."/>
            <person name="Yang Y."/>
        </authorList>
    </citation>
    <scope>NUCLEOTIDE SEQUENCE [LARGE SCALE GENOMIC DNA]</scope>
    <source>
        <strain evidence="1">Cfa_2016G</strain>
        <tissue evidence="1">Leaf</tissue>
    </source>
</reference>
<dbReference type="Proteomes" id="UP000327013">
    <property type="component" value="Chromosome 1"/>
</dbReference>
<evidence type="ECO:0000313" key="2">
    <source>
        <dbReference type="Proteomes" id="UP000327013"/>
    </source>
</evidence>
<name>A0A5N6QH06_9ROSI</name>
<dbReference type="EMBL" id="CM017321">
    <property type="protein sequence ID" value="KAE7998405.1"/>
    <property type="molecule type" value="Genomic_DNA"/>
</dbReference>
<dbReference type="AlphaFoldDB" id="A0A5N6QH06"/>
<proteinExistence type="predicted"/>
<organism evidence="1 2">
    <name type="scientific">Carpinus fangiana</name>
    <dbReference type="NCBI Taxonomy" id="176857"/>
    <lineage>
        <taxon>Eukaryota</taxon>
        <taxon>Viridiplantae</taxon>
        <taxon>Streptophyta</taxon>
        <taxon>Embryophyta</taxon>
        <taxon>Tracheophyta</taxon>
        <taxon>Spermatophyta</taxon>
        <taxon>Magnoliopsida</taxon>
        <taxon>eudicotyledons</taxon>
        <taxon>Gunneridae</taxon>
        <taxon>Pentapetalae</taxon>
        <taxon>rosids</taxon>
        <taxon>fabids</taxon>
        <taxon>Fagales</taxon>
        <taxon>Betulaceae</taxon>
        <taxon>Carpinus</taxon>
    </lineage>
</organism>
<sequence length="65" mass="7188">MGNGYGHVKLGRDAKGVRNWKQRTDCGRLDPVHRRMQQVIGVVSVSVGTGSTIDRPDLLVSTFHQ</sequence>
<accession>A0A5N6QH06</accession>
<protein>
    <submittedName>
        <fullName evidence="1">Uncharacterized protein</fullName>
    </submittedName>
</protein>
<keyword evidence="2" id="KW-1185">Reference proteome</keyword>
<evidence type="ECO:0000313" key="1">
    <source>
        <dbReference type="EMBL" id="KAE7998405.1"/>
    </source>
</evidence>
<gene>
    <name evidence="1" type="ORF">FH972_002952</name>
</gene>